<evidence type="ECO:0000256" key="2">
    <source>
        <dbReference type="ARBA" id="ARBA00022737"/>
    </source>
</evidence>
<dbReference type="PROSITE" id="PS50082">
    <property type="entry name" value="WD_REPEATS_2"/>
    <property type="match status" value="1"/>
</dbReference>
<evidence type="ECO:0000313" key="5">
    <source>
        <dbReference type="EMBL" id="PRP73851.1"/>
    </source>
</evidence>
<dbReference type="AlphaFoldDB" id="A0A2P6MQ71"/>
<dbReference type="InterPro" id="IPR001680">
    <property type="entry name" value="WD40_rpt"/>
</dbReference>
<protein>
    <submittedName>
        <fullName evidence="5">Uncharacterized protein</fullName>
    </submittedName>
</protein>
<dbReference type="InterPro" id="IPR036322">
    <property type="entry name" value="WD40_repeat_dom_sf"/>
</dbReference>
<name>A0A2P6MQ71_9EUKA</name>
<comment type="caution">
    <text evidence="5">The sequence shown here is derived from an EMBL/GenBank/DDBJ whole genome shotgun (WGS) entry which is preliminary data.</text>
</comment>
<keyword evidence="4" id="KW-1133">Transmembrane helix</keyword>
<keyword evidence="2" id="KW-0677">Repeat</keyword>
<accession>A0A2P6MQ71</accession>
<dbReference type="Pfam" id="PF00400">
    <property type="entry name" value="WD40"/>
    <property type="match status" value="2"/>
</dbReference>
<reference evidence="5 6" key="1">
    <citation type="journal article" date="2018" name="Genome Biol. Evol.">
        <title>Multiple Roots of Fruiting Body Formation in Amoebozoa.</title>
        <authorList>
            <person name="Hillmann F."/>
            <person name="Forbes G."/>
            <person name="Novohradska S."/>
            <person name="Ferling I."/>
            <person name="Riege K."/>
            <person name="Groth M."/>
            <person name="Westermann M."/>
            <person name="Marz M."/>
            <person name="Spaller T."/>
            <person name="Winckler T."/>
            <person name="Schaap P."/>
            <person name="Glockner G."/>
        </authorList>
    </citation>
    <scope>NUCLEOTIDE SEQUENCE [LARGE SCALE GENOMIC DNA]</scope>
    <source>
        <strain evidence="5 6">Jena</strain>
    </source>
</reference>
<evidence type="ECO:0000256" key="4">
    <source>
        <dbReference type="SAM" id="Phobius"/>
    </source>
</evidence>
<sequence>MSLKGSFNSINHSPSASVLRLEVVVFDLKSHNKCISFSTANRSLGMCMDIKMKSFNNEIYVCAIFESADVLIWSVRANQLMFQFKNHIDPAQGSAGSNIAVSKLDMGSSSHETEKDIQVNHKGIGAIRIRPDKKLFATGGWDRRLRIYNMRNLKPLAILKAHTSSINCIDFHPLSNLIASGGNDTKRSLCYKKLSQHYVALLFLLSIFSTSSFVIAMVTSRMVAFLSCVSYLNPNHSLRNSPAHPSSSPQSSDTNWPLNLFDCAQVLSPYRPLSVRRGKYSKPSYSSPLHNIGKRLCALYSLYAVWVEIYTLKSYKRHKEAKGSCI</sequence>
<dbReference type="Gene3D" id="2.130.10.10">
    <property type="entry name" value="YVTN repeat-like/Quinoprotein amine dehydrogenase"/>
    <property type="match status" value="1"/>
</dbReference>
<feature type="repeat" description="WD" evidence="3">
    <location>
        <begin position="159"/>
        <end position="184"/>
    </location>
</feature>
<evidence type="ECO:0000313" key="6">
    <source>
        <dbReference type="Proteomes" id="UP000241769"/>
    </source>
</evidence>
<dbReference type="OrthoDB" id="7668193at2759"/>
<organism evidence="5 6">
    <name type="scientific">Planoprotostelium fungivorum</name>
    <dbReference type="NCBI Taxonomy" id="1890364"/>
    <lineage>
        <taxon>Eukaryota</taxon>
        <taxon>Amoebozoa</taxon>
        <taxon>Evosea</taxon>
        <taxon>Variosea</taxon>
        <taxon>Cavosteliida</taxon>
        <taxon>Cavosteliaceae</taxon>
        <taxon>Planoprotostelium</taxon>
    </lineage>
</organism>
<dbReference type="EMBL" id="MDYQ01000539">
    <property type="protein sequence ID" value="PRP73851.1"/>
    <property type="molecule type" value="Genomic_DNA"/>
</dbReference>
<keyword evidence="1 3" id="KW-0853">WD repeat</keyword>
<evidence type="ECO:0000256" key="3">
    <source>
        <dbReference type="PROSITE-ProRule" id="PRU00221"/>
    </source>
</evidence>
<dbReference type="PANTHER" id="PTHR19854">
    <property type="entry name" value="TRANSDUCIN BETA-LIKE 3"/>
    <property type="match status" value="1"/>
</dbReference>
<feature type="transmembrane region" description="Helical" evidence="4">
    <location>
        <begin position="199"/>
        <end position="232"/>
    </location>
</feature>
<dbReference type="SMART" id="SM00320">
    <property type="entry name" value="WD40"/>
    <property type="match status" value="2"/>
</dbReference>
<evidence type="ECO:0000256" key="1">
    <source>
        <dbReference type="ARBA" id="ARBA00022574"/>
    </source>
</evidence>
<keyword evidence="4" id="KW-0812">Transmembrane</keyword>
<dbReference type="InParanoid" id="A0A2P6MQ71"/>
<dbReference type="STRING" id="1890364.A0A2P6MQ71"/>
<keyword evidence="4" id="KW-0472">Membrane</keyword>
<proteinExistence type="predicted"/>
<dbReference type="SUPFAM" id="SSF50978">
    <property type="entry name" value="WD40 repeat-like"/>
    <property type="match status" value="1"/>
</dbReference>
<dbReference type="PANTHER" id="PTHR19854:SF1">
    <property type="entry name" value="GUANINE NUCLEOTIDE-BINDING PROTEIN SUBUNIT BETA-LIKE PROTEIN 1"/>
    <property type="match status" value="1"/>
</dbReference>
<dbReference type="Proteomes" id="UP000241769">
    <property type="component" value="Unassembled WGS sequence"/>
</dbReference>
<dbReference type="InterPro" id="IPR015943">
    <property type="entry name" value="WD40/YVTN_repeat-like_dom_sf"/>
</dbReference>
<dbReference type="FunCoup" id="A0A2P6MQ71">
    <property type="interactions" value="26"/>
</dbReference>
<keyword evidence="6" id="KW-1185">Reference proteome</keyword>
<gene>
    <name evidence="5" type="ORF">PROFUN_10221</name>
</gene>